<reference evidence="1 2" key="1">
    <citation type="submission" date="2019-06" db="EMBL/GenBank/DDBJ databases">
        <title>Whole genome shotgun sequence of Pseudonocardia saturnea NBRC 14499.</title>
        <authorList>
            <person name="Hosoyama A."/>
            <person name="Uohara A."/>
            <person name="Ohji S."/>
            <person name="Ichikawa N."/>
        </authorList>
    </citation>
    <scope>NUCLEOTIDE SEQUENCE [LARGE SCALE GENOMIC DNA]</scope>
    <source>
        <strain evidence="1 2">NBRC 14499</strain>
    </source>
</reference>
<evidence type="ECO:0000313" key="2">
    <source>
        <dbReference type="Proteomes" id="UP000320693"/>
    </source>
</evidence>
<organism evidence="1 2">
    <name type="scientific">Pseudonocardia saturnea</name>
    <dbReference type="NCBI Taxonomy" id="33909"/>
    <lineage>
        <taxon>Bacteria</taxon>
        <taxon>Bacillati</taxon>
        <taxon>Actinomycetota</taxon>
        <taxon>Actinomycetes</taxon>
        <taxon>Pseudonocardiales</taxon>
        <taxon>Pseudonocardiaceae</taxon>
        <taxon>Pseudonocardia</taxon>
    </lineage>
</organism>
<accession>A0ABQ0S5S5</accession>
<comment type="caution">
    <text evidence="1">The sequence shown here is derived from an EMBL/GenBank/DDBJ whole genome shotgun (WGS) entry which is preliminary data.</text>
</comment>
<proteinExistence type="predicted"/>
<dbReference type="EMBL" id="BJNH01000071">
    <property type="protein sequence ID" value="GEC28138.1"/>
    <property type="molecule type" value="Genomic_DNA"/>
</dbReference>
<sequence length="105" mass="9557">MENTALLSSSHGGLDSCGAAAAGSVTGAVVGCTAGVGGAVVLGVGEGPRGAGSGAAAGAGPVECCSTGARLGPTDSPWPDEGIGPAAQAVLVSVSQDGFDSSGLT</sequence>
<evidence type="ECO:0000313" key="1">
    <source>
        <dbReference type="EMBL" id="GEC28138.1"/>
    </source>
</evidence>
<dbReference type="Proteomes" id="UP000320693">
    <property type="component" value="Unassembled WGS sequence"/>
</dbReference>
<protein>
    <submittedName>
        <fullName evidence="1">Uncharacterized protein</fullName>
    </submittedName>
</protein>
<gene>
    <name evidence="1" type="ORF">PSA01_51670</name>
</gene>
<keyword evidence="2" id="KW-1185">Reference proteome</keyword>
<name>A0ABQ0S5S5_9PSEU</name>